<evidence type="ECO:0000313" key="1">
    <source>
        <dbReference type="EMBL" id="MDX8151127.1"/>
    </source>
</evidence>
<accession>A0ABU4VIE6</accession>
<name>A0ABU4VIE6_9ACTN</name>
<gene>
    <name evidence="1" type="ORF">SK069_05945</name>
</gene>
<dbReference type="Proteomes" id="UP001277761">
    <property type="component" value="Unassembled WGS sequence"/>
</dbReference>
<protein>
    <submittedName>
        <fullName evidence="1">Uncharacterized protein</fullName>
    </submittedName>
</protein>
<keyword evidence="2" id="KW-1185">Reference proteome</keyword>
<sequence>MPTPELCACGHYDREHTYNADYDLTSCSGNTWAYPDDAEGDGDGVEVRCQCSGFAPRQEEKADGR</sequence>
<organism evidence="1 2">
    <name type="scientific">Patulibacter brassicae</name>
    <dbReference type="NCBI Taxonomy" id="1705717"/>
    <lineage>
        <taxon>Bacteria</taxon>
        <taxon>Bacillati</taxon>
        <taxon>Actinomycetota</taxon>
        <taxon>Thermoleophilia</taxon>
        <taxon>Solirubrobacterales</taxon>
        <taxon>Patulibacteraceae</taxon>
        <taxon>Patulibacter</taxon>
    </lineage>
</organism>
<reference evidence="1 2" key="1">
    <citation type="submission" date="2023-11" db="EMBL/GenBank/DDBJ databases">
        <authorList>
            <person name="Xu M."/>
            <person name="Jiang T."/>
        </authorList>
    </citation>
    <scope>NUCLEOTIDE SEQUENCE [LARGE SCALE GENOMIC DNA]</scope>
    <source>
        <strain evidence="1 2">SD</strain>
    </source>
</reference>
<comment type="caution">
    <text evidence="1">The sequence shown here is derived from an EMBL/GenBank/DDBJ whole genome shotgun (WGS) entry which is preliminary data.</text>
</comment>
<dbReference type="EMBL" id="JAXAVX010000002">
    <property type="protein sequence ID" value="MDX8151127.1"/>
    <property type="molecule type" value="Genomic_DNA"/>
</dbReference>
<evidence type="ECO:0000313" key="2">
    <source>
        <dbReference type="Proteomes" id="UP001277761"/>
    </source>
</evidence>
<proteinExistence type="predicted"/>
<dbReference type="RefSeq" id="WP_319953280.1">
    <property type="nucleotide sequence ID" value="NZ_JAXAVX010000002.1"/>
</dbReference>